<dbReference type="Proteomes" id="UP000663855">
    <property type="component" value="Unassembled WGS sequence"/>
</dbReference>
<protein>
    <submittedName>
        <fullName evidence="2">Uncharacterized protein</fullName>
    </submittedName>
</protein>
<evidence type="ECO:0000313" key="4">
    <source>
        <dbReference type="Proteomes" id="UP000663855"/>
    </source>
</evidence>
<dbReference type="Proteomes" id="UP000681967">
    <property type="component" value="Unassembled WGS sequence"/>
</dbReference>
<sequence length="355" mass="38938">MNQFQGVTTYLAIDGDQIQLIQVPDDRQKPFTFRNQIGRIVQATPMSVITAAMQPASSSFQINENSFTSHNSSQINAVQQQQQQTAVTSLATQQPRPNVSQTTTFGHFNSSFGTQRKILTDDTATMATQHSIDNTQLSQTASLFYDPNSDAYQQSFRRPNTLISTSNRSGNTLQGCLNGSMTTDGNSSHSNSNSQLTQTANHRQQRSTKLYEYKTSTSKQKRVLPLTVHNPLSLQQPEQQYSYSCLPSGNTSSTNMIAIPTLNIFSNNNNYTSHTPHPSSSQKTSIDPRLIPAVPSKNQPSCSSISLIAHAAENRTLVTSNDSQAHLTSSTTISIPSLPRSNSPAWKRPVPVISD</sequence>
<feature type="region of interest" description="Disordered" evidence="1">
    <location>
        <begin position="320"/>
        <end position="355"/>
    </location>
</feature>
<evidence type="ECO:0000256" key="1">
    <source>
        <dbReference type="SAM" id="MobiDB-lite"/>
    </source>
</evidence>
<dbReference type="EMBL" id="CAJOBH010144706">
    <property type="protein sequence ID" value="CAF4820997.1"/>
    <property type="molecule type" value="Genomic_DNA"/>
</dbReference>
<comment type="caution">
    <text evidence="2">The sequence shown here is derived from an EMBL/GenBank/DDBJ whole genome shotgun (WGS) entry which is preliminary data.</text>
</comment>
<accession>A0A816AMF9</accession>
<evidence type="ECO:0000313" key="2">
    <source>
        <dbReference type="EMBL" id="CAF1599465.1"/>
    </source>
</evidence>
<gene>
    <name evidence="3" type="ORF">BYL167_LOCUS48997</name>
    <name evidence="2" type="ORF">CJN711_LOCUS34985</name>
</gene>
<organism evidence="2 4">
    <name type="scientific">Rotaria magnacalcarata</name>
    <dbReference type="NCBI Taxonomy" id="392030"/>
    <lineage>
        <taxon>Eukaryota</taxon>
        <taxon>Metazoa</taxon>
        <taxon>Spiralia</taxon>
        <taxon>Gnathifera</taxon>
        <taxon>Rotifera</taxon>
        <taxon>Eurotatoria</taxon>
        <taxon>Bdelloidea</taxon>
        <taxon>Philodinida</taxon>
        <taxon>Philodinidae</taxon>
        <taxon>Rotaria</taxon>
    </lineage>
</organism>
<reference evidence="2" key="1">
    <citation type="submission" date="2021-02" db="EMBL/GenBank/DDBJ databases">
        <authorList>
            <person name="Nowell W R."/>
        </authorList>
    </citation>
    <scope>NUCLEOTIDE SEQUENCE</scope>
</reference>
<dbReference type="AlphaFoldDB" id="A0A816AMF9"/>
<name>A0A816AMF9_9BILA</name>
<feature type="compositionally biased region" description="Low complexity" evidence="1">
    <location>
        <begin position="327"/>
        <end position="339"/>
    </location>
</feature>
<proteinExistence type="predicted"/>
<dbReference type="EMBL" id="CAJNOV010017044">
    <property type="protein sequence ID" value="CAF1599465.1"/>
    <property type="molecule type" value="Genomic_DNA"/>
</dbReference>
<feature type="compositionally biased region" description="Polar residues" evidence="1">
    <location>
        <begin position="161"/>
        <end position="202"/>
    </location>
</feature>
<feature type="region of interest" description="Disordered" evidence="1">
    <location>
        <begin position="161"/>
        <end position="207"/>
    </location>
</feature>
<evidence type="ECO:0000313" key="3">
    <source>
        <dbReference type="EMBL" id="CAF4820997.1"/>
    </source>
</evidence>